<sequence length="259" mass="27388">MGQGGGAFIGQAVARAEAGGFELGHWLSPRTTAVEPHGHEEGHFIFITAGDFVTEAGAGEDGPLLIFNPPGTFHRDHFRAGGAFFSVKVPPEAQAAAAELSPPRSPTRLGQLAAVAAMERLIRETHAWDGDAALSAEAACLELLAGAGRGGLTERRPPRWLAQAADLLRDGAGGVAAVAALIGVHPIHLARTFRAFHRCTPGEYLRACRLRRAAGLLCRTRMALADIAHACGYADQSHLTRSFARAHGVAPDAFRRMIN</sequence>
<dbReference type="PANTHER" id="PTHR46796">
    <property type="entry name" value="HTH-TYPE TRANSCRIPTIONAL ACTIVATOR RHAS-RELATED"/>
    <property type="match status" value="1"/>
</dbReference>
<dbReference type="InterPro" id="IPR050204">
    <property type="entry name" value="AraC_XylS_family_regulators"/>
</dbReference>
<feature type="domain" description="HTH araC/xylS-type" evidence="4">
    <location>
        <begin position="175"/>
        <end position="257"/>
    </location>
</feature>
<dbReference type="InterPro" id="IPR018060">
    <property type="entry name" value="HTH_AraC"/>
</dbReference>
<protein>
    <submittedName>
        <fullName evidence="5">AraC family transcriptional regulator</fullName>
    </submittedName>
</protein>
<keyword evidence="3" id="KW-0804">Transcription</keyword>
<organism evidence="5 6">
    <name type="scientific">Caulobacter ginsengisoli</name>
    <dbReference type="NCBI Taxonomy" id="400775"/>
    <lineage>
        <taxon>Bacteria</taxon>
        <taxon>Pseudomonadati</taxon>
        <taxon>Pseudomonadota</taxon>
        <taxon>Alphaproteobacteria</taxon>
        <taxon>Caulobacterales</taxon>
        <taxon>Caulobacteraceae</taxon>
        <taxon>Caulobacter</taxon>
    </lineage>
</organism>
<dbReference type="InterPro" id="IPR009057">
    <property type="entry name" value="Homeodomain-like_sf"/>
</dbReference>
<reference evidence="5 6" key="1">
    <citation type="submission" date="2023-07" db="EMBL/GenBank/DDBJ databases">
        <title>Genomic Encyclopedia of Type Strains, Phase IV (KMG-IV): sequencing the most valuable type-strain genomes for metagenomic binning, comparative biology and taxonomic classification.</title>
        <authorList>
            <person name="Goeker M."/>
        </authorList>
    </citation>
    <scope>NUCLEOTIDE SEQUENCE [LARGE SCALE GENOMIC DNA]</scope>
    <source>
        <strain evidence="5 6">DSM 18695</strain>
    </source>
</reference>
<dbReference type="Pfam" id="PF12833">
    <property type="entry name" value="HTH_18"/>
    <property type="match status" value="1"/>
</dbReference>
<gene>
    <name evidence="5" type="ORF">QO010_001028</name>
</gene>
<accession>A0ABU0IMR3</accession>
<dbReference type="SUPFAM" id="SSF46689">
    <property type="entry name" value="Homeodomain-like"/>
    <property type="match status" value="2"/>
</dbReference>
<evidence type="ECO:0000256" key="1">
    <source>
        <dbReference type="ARBA" id="ARBA00023015"/>
    </source>
</evidence>
<dbReference type="PROSITE" id="PS01124">
    <property type="entry name" value="HTH_ARAC_FAMILY_2"/>
    <property type="match status" value="1"/>
</dbReference>
<evidence type="ECO:0000256" key="2">
    <source>
        <dbReference type="ARBA" id="ARBA00023125"/>
    </source>
</evidence>
<keyword evidence="2" id="KW-0238">DNA-binding</keyword>
<dbReference type="Proteomes" id="UP001228905">
    <property type="component" value="Unassembled WGS sequence"/>
</dbReference>
<dbReference type="Gene3D" id="1.10.10.60">
    <property type="entry name" value="Homeodomain-like"/>
    <property type="match status" value="2"/>
</dbReference>
<proteinExistence type="predicted"/>
<evidence type="ECO:0000259" key="4">
    <source>
        <dbReference type="PROSITE" id="PS01124"/>
    </source>
</evidence>
<keyword evidence="6" id="KW-1185">Reference proteome</keyword>
<evidence type="ECO:0000256" key="3">
    <source>
        <dbReference type="ARBA" id="ARBA00023163"/>
    </source>
</evidence>
<evidence type="ECO:0000313" key="5">
    <source>
        <dbReference type="EMBL" id="MDQ0463280.1"/>
    </source>
</evidence>
<dbReference type="RefSeq" id="WP_307346867.1">
    <property type="nucleotide sequence ID" value="NZ_JAUSVS010000001.1"/>
</dbReference>
<dbReference type="SMART" id="SM00342">
    <property type="entry name" value="HTH_ARAC"/>
    <property type="match status" value="1"/>
</dbReference>
<comment type="caution">
    <text evidence="5">The sequence shown here is derived from an EMBL/GenBank/DDBJ whole genome shotgun (WGS) entry which is preliminary data.</text>
</comment>
<dbReference type="InterPro" id="IPR018062">
    <property type="entry name" value="HTH_AraC-typ_CS"/>
</dbReference>
<name>A0ABU0IMR3_9CAUL</name>
<evidence type="ECO:0000313" key="6">
    <source>
        <dbReference type="Proteomes" id="UP001228905"/>
    </source>
</evidence>
<dbReference type="PANTHER" id="PTHR46796:SF6">
    <property type="entry name" value="ARAC SUBFAMILY"/>
    <property type="match status" value="1"/>
</dbReference>
<keyword evidence="1" id="KW-0805">Transcription regulation</keyword>
<dbReference type="PROSITE" id="PS00041">
    <property type="entry name" value="HTH_ARAC_FAMILY_1"/>
    <property type="match status" value="1"/>
</dbReference>
<dbReference type="EMBL" id="JAUSVS010000001">
    <property type="protein sequence ID" value="MDQ0463280.1"/>
    <property type="molecule type" value="Genomic_DNA"/>
</dbReference>